<proteinExistence type="predicted"/>
<comment type="caution">
    <text evidence="1">The sequence shown here is derived from an EMBL/GenBank/DDBJ whole genome shotgun (WGS) entry which is preliminary data.</text>
</comment>
<evidence type="ECO:0000313" key="2">
    <source>
        <dbReference type="Proteomes" id="UP000813423"/>
    </source>
</evidence>
<sequence>MTLIFIGRATYGAGPSQVRFTTGVEPSRGSIRLVTMTGKYSLAWIELNRGEHHSSNFSAVIASIKERQQRLALVPRLKLRLHTNRQHQSASLSLPLSLAAYPLLAGPAKVPAPCLPYYWSREVVRTSCSRT</sequence>
<dbReference type="EMBL" id="JAIBSC010000135">
    <property type="protein sequence ID" value="KAH1895691.1"/>
    <property type="molecule type" value="Genomic_DNA"/>
</dbReference>
<reference evidence="1" key="1">
    <citation type="submission" date="2021-08" db="EMBL/GenBank/DDBJ databases">
        <title>Global Aspergillus fumigatus from environmental and clinical sources.</title>
        <authorList>
            <person name="Barber A."/>
            <person name="Sae-Ong T."/>
        </authorList>
    </citation>
    <scope>NUCLEOTIDE SEQUENCE</scope>
    <source>
        <strain evidence="1">NRZ-2016-071</strain>
    </source>
</reference>
<gene>
    <name evidence="1" type="ORF">KXV57_001764</name>
</gene>
<evidence type="ECO:0000313" key="1">
    <source>
        <dbReference type="EMBL" id="KAH1895691.1"/>
    </source>
</evidence>
<dbReference type="Proteomes" id="UP000813423">
    <property type="component" value="Unassembled WGS sequence"/>
</dbReference>
<dbReference type="AlphaFoldDB" id="A0A9P8NA91"/>
<organism evidence="1 2">
    <name type="scientific">Aspergillus fumigatus</name>
    <name type="common">Neosartorya fumigata</name>
    <dbReference type="NCBI Taxonomy" id="746128"/>
    <lineage>
        <taxon>Eukaryota</taxon>
        <taxon>Fungi</taxon>
        <taxon>Dikarya</taxon>
        <taxon>Ascomycota</taxon>
        <taxon>Pezizomycotina</taxon>
        <taxon>Eurotiomycetes</taxon>
        <taxon>Eurotiomycetidae</taxon>
        <taxon>Eurotiales</taxon>
        <taxon>Aspergillaceae</taxon>
        <taxon>Aspergillus</taxon>
        <taxon>Aspergillus subgen. Fumigati</taxon>
    </lineage>
</organism>
<protein>
    <submittedName>
        <fullName evidence="1">Uncharacterized protein</fullName>
    </submittedName>
</protein>
<accession>A0A9P8NA91</accession>
<name>A0A9P8NA91_ASPFM</name>